<dbReference type="InterPro" id="IPR002401">
    <property type="entry name" value="Cyt_P450_E_grp-I"/>
</dbReference>
<keyword evidence="10" id="KW-0560">Oxidoreductase</keyword>
<sequence>MNKFFKRRGVKHFPGIPFFGNMYDTTFLKKHFLDEIQVIHDAFPDEKYVGFMEFTMPVLLIRDPELIKSTTVKDFDHFTDHREFFTEESDPLFAGSLFLMKGDRWREMRTTLSPAFTGSKMKLMLPLIVENTNNIIQYLHDRQSEIIEVDDLMRRYTNDVIASAGFGLKINSLEDRDNEFFEIGNNVFNFNLRQRVLLIINALFPAVSKKLGIHFFSERTSNFFKNLVASTMEYRKREHVERPDMIQLLMEAKGDWSPDEITGQVFIFFAAGFDTTASVLTMTIHELAINPEIQERLYQECRQLKEDKGLTFDTLSQLKYLDCVINETLRKWSPAIFMDRTCVKTYELPPPREGGQSYTVSFSMRFAMMELKVLIFQIILNFTIVKTEKTMDPIKLKPHNFSIKAQDGTWCTTAVESRRARIMILEILLFLLTTLVGYFIYSYTQMNQFFKRRGVKHFPGVPFFGNMYDTTFLKKHFLDEIQVIHDAFLDEKYVGFMEFTMPVLLIRDPELIKSITVKDFDHFTDHREFFSEEADPLFAGSLLLMKGERWREMRTTLSPAFTASKMKLMLPLIVENSDNIIQYLHDHQSEIIEVDDLMRRYTNDVIASAGFGLKINSLEDRDNEFFEIGNNVLNFNLKQRVLFIVSTLFPNLTKKLGVRLFPEKTYNFFKNIVTSTMEYRKRENVERPDMIQLLMEAKGDWSPDEITGQVFIFFAAGFDTTASVLVMAIHELAINPEVQERLYQECRQLKEDKGLTFDSLSELKYLDSVLNETLRKWSPAIFMDRTCVKTYELPPPKEGGQSYTLKPGDVIYNMVNTIHMDPNHYPDPHKFDPERFSEENKHKIKPCTFSPFGGGPRLCIGMRFAMMELKVLIFQIMLNFTIVKTEKTMDPIKLKPHSFNIKALNGTWVKFQQRE</sequence>
<evidence type="ECO:0000256" key="9">
    <source>
        <dbReference type="ARBA" id="ARBA00022848"/>
    </source>
</evidence>
<dbReference type="PRINTS" id="PR00385">
    <property type="entry name" value="P450"/>
</dbReference>
<dbReference type="Gene3D" id="1.10.630.10">
    <property type="entry name" value="Cytochrome P450"/>
    <property type="match status" value="2"/>
</dbReference>
<evidence type="ECO:0000256" key="11">
    <source>
        <dbReference type="ARBA" id="ARBA00023004"/>
    </source>
</evidence>
<dbReference type="InterPro" id="IPR050476">
    <property type="entry name" value="Insect_CytP450_Detox"/>
</dbReference>
<keyword evidence="13 16" id="KW-0472">Membrane</keyword>
<dbReference type="EC" id="1.14.14.1" evidence="5"/>
<comment type="similarity">
    <text evidence="4">Belongs to the cytochrome P450 family.</text>
</comment>
<evidence type="ECO:0000313" key="17">
    <source>
        <dbReference type="EMBL" id="KAJ8729840.1"/>
    </source>
</evidence>
<evidence type="ECO:0000256" key="4">
    <source>
        <dbReference type="ARBA" id="ARBA00010617"/>
    </source>
</evidence>
<keyword evidence="9" id="KW-0492">Microsome</keyword>
<dbReference type="FunFam" id="1.10.630.10:FF:000042">
    <property type="entry name" value="Cytochrome P450"/>
    <property type="match status" value="1"/>
</dbReference>
<dbReference type="SUPFAM" id="SSF48264">
    <property type="entry name" value="Cytochrome P450"/>
    <property type="match status" value="2"/>
</dbReference>
<dbReference type="PANTHER" id="PTHR24292">
    <property type="entry name" value="CYTOCHROME P450"/>
    <property type="match status" value="1"/>
</dbReference>
<comment type="subcellular location">
    <subcellularLocation>
        <location evidence="3">Endoplasmic reticulum membrane</location>
        <topology evidence="3">Peripheral membrane protein</topology>
    </subcellularLocation>
    <subcellularLocation>
        <location evidence="2">Microsome membrane</location>
        <topology evidence="2">Peripheral membrane protein</topology>
    </subcellularLocation>
</comment>
<name>A0AAD7YXH0_MYTSE</name>
<comment type="catalytic activity">
    <reaction evidence="14">
        <text>an organic molecule + reduced [NADPH--hemoprotein reductase] + O2 = an alcohol + oxidized [NADPH--hemoprotein reductase] + H2O + H(+)</text>
        <dbReference type="Rhea" id="RHEA:17149"/>
        <dbReference type="Rhea" id="RHEA-COMP:11964"/>
        <dbReference type="Rhea" id="RHEA-COMP:11965"/>
        <dbReference type="ChEBI" id="CHEBI:15377"/>
        <dbReference type="ChEBI" id="CHEBI:15378"/>
        <dbReference type="ChEBI" id="CHEBI:15379"/>
        <dbReference type="ChEBI" id="CHEBI:30879"/>
        <dbReference type="ChEBI" id="CHEBI:57618"/>
        <dbReference type="ChEBI" id="CHEBI:58210"/>
        <dbReference type="ChEBI" id="CHEBI:142491"/>
        <dbReference type="EC" id="1.14.14.1"/>
    </reaction>
</comment>
<keyword evidence="7 15" id="KW-0479">Metal-binding</keyword>
<feature type="transmembrane region" description="Helical" evidence="16">
    <location>
        <begin position="366"/>
        <end position="385"/>
    </location>
</feature>
<keyword evidence="16" id="KW-0812">Transmembrane</keyword>
<dbReference type="PROSITE" id="PS00086">
    <property type="entry name" value="CYTOCHROME_P450"/>
    <property type="match status" value="1"/>
</dbReference>
<evidence type="ECO:0000256" key="10">
    <source>
        <dbReference type="ARBA" id="ARBA00023002"/>
    </source>
</evidence>
<evidence type="ECO:0000256" key="12">
    <source>
        <dbReference type="ARBA" id="ARBA00023033"/>
    </source>
</evidence>
<dbReference type="EMBL" id="JARGEI010000006">
    <property type="protein sequence ID" value="KAJ8729840.1"/>
    <property type="molecule type" value="Genomic_DNA"/>
</dbReference>
<evidence type="ECO:0000256" key="1">
    <source>
        <dbReference type="ARBA" id="ARBA00001971"/>
    </source>
</evidence>
<proteinExistence type="inferred from homology"/>
<feature type="transmembrane region" description="Helical" evidence="16">
    <location>
        <begin position="422"/>
        <end position="441"/>
    </location>
</feature>
<dbReference type="GO" id="GO:0005506">
    <property type="term" value="F:iron ion binding"/>
    <property type="evidence" value="ECO:0007669"/>
    <property type="project" value="InterPro"/>
</dbReference>
<keyword evidence="11 15" id="KW-0408">Iron</keyword>
<evidence type="ECO:0000256" key="13">
    <source>
        <dbReference type="ARBA" id="ARBA00023136"/>
    </source>
</evidence>
<gene>
    <name evidence="17" type="ORF">PYW07_016878</name>
</gene>
<comment type="caution">
    <text evidence="17">The sequence shown here is derived from an EMBL/GenBank/DDBJ whole genome shotgun (WGS) entry which is preliminary data.</text>
</comment>
<keyword evidence="16" id="KW-1133">Transmembrane helix</keyword>
<dbReference type="Pfam" id="PF00067">
    <property type="entry name" value="p450"/>
    <property type="match status" value="2"/>
</dbReference>
<dbReference type="GO" id="GO:0016712">
    <property type="term" value="F:oxidoreductase activity, acting on paired donors, with incorporation or reduction of molecular oxygen, reduced flavin or flavoprotein as one donor, and incorporation of one atom of oxygen"/>
    <property type="evidence" value="ECO:0007669"/>
    <property type="project" value="UniProtKB-EC"/>
</dbReference>
<dbReference type="InterPro" id="IPR001128">
    <property type="entry name" value="Cyt_P450"/>
</dbReference>
<evidence type="ECO:0000256" key="2">
    <source>
        <dbReference type="ARBA" id="ARBA00004174"/>
    </source>
</evidence>
<keyword evidence="18" id="KW-1185">Reference proteome</keyword>
<keyword evidence="6 15" id="KW-0349">Heme</keyword>
<evidence type="ECO:0000256" key="15">
    <source>
        <dbReference type="PIRSR" id="PIRSR602401-1"/>
    </source>
</evidence>
<protein>
    <recommendedName>
        <fullName evidence="5">unspecific monooxygenase</fullName>
        <ecNumber evidence="5">1.14.14.1</ecNumber>
    </recommendedName>
</protein>
<dbReference type="InterPro" id="IPR036396">
    <property type="entry name" value="Cyt_P450_sf"/>
</dbReference>
<dbReference type="GO" id="GO:0020037">
    <property type="term" value="F:heme binding"/>
    <property type="evidence" value="ECO:0007669"/>
    <property type="project" value="InterPro"/>
</dbReference>
<evidence type="ECO:0000313" key="18">
    <source>
        <dbReference type="Proteomes" id="UP001231518"/>
    </source>
</evidence>
<evidence type="ECO:0000256" key="5">
    <source>
        <dbReference type="ARBA" id="ARBA00012109"/>
    </source>
</evidence>
<comment type="cofactor">
    <cofactor evidence="1 15">
        <name>heme</name>
        <dbReference type="ChEBI" id="CHEBI:30413"/>
    </cofactor>
</comment>
<evidence type="ECO:0000256" key="16">
    <source>
        <dbReference type="SAM" id="Phobius"/>
    </source>
</evidence>
<dbReference type="CDD" id="cd11056">
    <property type="entry name" value="CYP6-like"/>
    <property type="match status" value="2"/>
</dbReference>
<dbReference type="PRINTS" id="PR00463">
    <property type="entry name" value="EP450I"/>
</dbReference>
<evidence type="ECO:0000256" key="8">
    <source>
        <dbReference type="ARBA" id="ARBA00022824"/>
    </source>
</evidence>
<evidence type="ECO:0000256" key="14">
    <source>
        <dbReference type="ARBA" id="ARBA00047827"/>
    </source>
</evidence>
<dbReference type="GO" id="GO:0005789">
    <property type="term" value="C:endoplasmic reticulum membrane"/>
    <property type="evidence" value="ECO:0007669"/>
    <property type="project" value="UniProtKB-SubCell"/>
</dbReference>
<keyword evidence="8" id="KW-0256">Endoplasmic reticulum</keyword>
<evidence type="ECO:0000256" key="6">
    <source>
        <dbReference type="ARBA" id="ARBA00022617"/>
    </source>
</evidence>
<organism evidence="17 18">
    <name type="scientific">Mythimna separata</name>
    <name type="common">Oriental armyworm</name>
    <name type="synonym">Pseudaletia separata</name>
    <dbReference type="NCBI Taxonomy" id="271217"/>
    <lineage>
        <taxon>Eukaryota</taxon>
        <taxon>Metazoa</taxon>
        <taxon>Ecdysozoa</taxon>
        <taxon>Arthropoda</taxon>
        <taxon>Hexapoda</taxon>
        <taxon>Insecta</taxon>
        <taxon>Pterygota</taxon>
        <taxon>Neoptera</taxon>
        <taxon>Endopterygota</taxon>
        <taxon>Lepidoptera</taxon>
        <taxon>Glossata</taxon>
        <taxon>Ditrysia</taxon>
        <taxon>Noctuoidea</taxon>
        <taxon>Noctuidae</taxon>
        <taxon>Noctuinae</taxon>
        <taxon>Hadenini</taxon>
        <taxon>Mythimna</taxon>
    </lineage>
</organism>
<feature type="binding site" description="axial binding residue" evidence="15">
    <location>
        <position position="859"/>
    </location>
    <ligand>
        <name>heme</name>
        <dbReference type="ChEBI" id="CHEBI:30413"/>
    </ligand>
    <ligandPart>
        <name>Fe</name>
        <dbReference type="ChEBI" id="CHEBI:18248"/>
    </ligandPart>
</feature>
<keyword evidence="12" id="KW-0503">Monooxygenase</keyword>
<dbReference type="PANTHER" id="PTHR24292:SF54">
    <property type="entry name" value="CYP9F3-RELATED"/>
    <property type="match status" value="1"/>
</dbReference>
<accession>A0AAD7YXH0</accession>
<evidence type="ECO:0000256" key="3">
    <source>
        <dbReference type="ARBA" id="ARBA00004406"/>
    </source>
</evidence>
<dbReference type="AlphaFoldDB" id="A0AAD7YXH0"/>
<evidence type="ECO:0000256" key="7">
    <source>
        <dbReference type="ARBA" id="ARBA00022723"/>
    </source>
</evidence>
<reference evidence="17" key="1">
    <citation type="submission" date="2023-03" db="EMBL/GenBank/DDBJ databases">
        <title>Chromosome-level genomes of two armyworms, Mythimna separata and Mythimna loreyi, provide insights into the biosynthesis and reception of sex pheromones.</title>
        <authorList>
            <person name="Zhao H."/>
        </authorList>
    </citation>
    <scope>NUCLEOTIDE SEQUENCE</scope>
    <source>
        <strain evidence="17">BeijingLab</strain>
        <tissue evidence="17">Pupa</tissue>
    </source>
</reference>
<dbReference type="InterPro" id="IPR017972">
    <property type="entry name" value="Cyt_P450_CS"/>
</dbReference>
<dbReference type="Proteomes" id="UP001231518">
    <property type="component" value="Chromosome 9"/>
</dbReference>